<accession>A0AAC8QFK0</accession>
<comment type="pathway">
    <text evidence="2">Amino-acid biosynthesis; L-methionine biosynthesis via de novo pathway; O-acetyl-L-homoserine from L-homoserine: step 1/1.</text>
</comment>
<keyword evidence="8" id="KW-1185">Reference proteome</keyword>
<comment type="catalytic activity">
    <reaction evidence="2">
        <text>L-homoserine + acetyl-CoA = O-acetyl-L-homoserine + CoA</text>
        <dbReference type="Rhea" id="RHEA:13701"/>
        <dbReference type="ChEBI" id="CHEBI:57287"/>
        <dbReference type="ChEBI" id="CHEBI:57288"/>
        <dbReference type="ChEBI" id="CHEBI:57476"/>
        <dbReference type="ChEBI" id="CHEBI:57716"/>
        <dbReference type="EC" id="2.3.1.31"/>
    </reaction>
</comment>
<proteinExistence type="inferred from homology"/>
<comment type="function">
    <text evidence="2">Transfers an acetyl group from acetyl-CoA to L-homoserine, forming acetyl-L-homoserine.</text>
</comment>
<dbReference type="AlphaFoldDB" id="A0AAC8QFK0"/>
<dbReference type="Proteomes" id="UP000256345">
    <property type="component" value="Unassembled WGS sequence"/>
</dbReference>
<dbReference type="Gene3D" id="3.40.50.1820">
    <property type="entry name" value="alpha/beta hydrolase"/>
    <property type="match status" value="1"/>
</dbReference>
<dbReference type="GO" id="GO:0004414">
    <property type="term" value="F:homoserine O-acetyltransferase activity"/>
    <property type="evidence" value="ECO:0007669"/>
    <property type="project" value="UniProtKB-UniRule"/>
</dbReference>
<dbReference type="Proteomes" id="UP000035579">
    <property type="component" value="Chromosome"/>
</dbReference>
<dbReference type="EMBL" id="CP011509">
    <property type="protein sequence ID" value="AKJ06907.1"/>
    <property type="molecule type" value="Genomic_DNA"/>
</dbReference>
<evidence type="ECO:0000259" key="4">
    <source>
        <dbReference type="Pfam" id="PF00561"/>
    </source>
</evidence>
<evidence type="ECO:0000256" key="2">
    <source>
        <dbReference type="HAMAP-Rule" id="MF_00296"/>
    </source>
</evidence>
<feature type="region of interest" description="Disordered" evidence="3">
    <location>
        <begin position="428"/>
        <end position="447"/>
    </location>
</feature>
<feature type="domain" description="AB hydrolase-1" evidence="4">
    <location>
        <begin position="89"/>
        <end position="384"/>
    </location>
</feature>
<keyword evidence="2" id="KW-0486">Methionine biosynthesis</keyword>
<feature type="binding site" evidence="2">
    <location>
        <position position="268"/>
    </location>
    <ligand>
        <name>substrate</name>
    </ligand>
</feature>
<feature type="compositionally biased region" description="Polar residues" evidence="3">
    <location>
        <begin position="432"/>
        <end position="444"/>
    </location>
</feature>
<dbReference type="GO" id="GO:0009092">
    <property type="term" value="P:homoserine metabolic process"/>
    <property type="evidence" value="ECO:0007669"/>
    <property type="project" value="TreeGrafter"/>
</dbReference>
<evidence type="ECO:0000256" key="1">
    <source>
        <dbReference type="ARBA" id="ARBA00022679"/>
    </source>
</evidence>
<protein>
    <recommendedName>
        <fullName evidence="2">Homoserine O-acetyltransferase</fullName>
        <shortName evidence="2">HAT</shortName>
        <ecNumber evidence="2">2.3.1.31</ecNumber>
    </recommendedName>
    <alternativeName>
        <fullName evidence="2">Homoserine transacetylase</fullName>
        <shortName evidence="2">HTA</shortName>
    </alternativeName>
</protein>
<feature type="active site" evidence="2">
    <location>
        <position position="369"/>
    </location>
</feature>
<sequence length="468" mass="51059">MSPSPCVFDLSLPDLPLEAGARVMSHVARGWWWGPEQDLPWLRSRARVLPRETVRENALRVVRRTKEELHRIATAPRHPPPVSADPTVPTVLLVHALTGDMRAGGEGGWWEPVIGPGRALDPERVRLLCFNNLGSCYGSSGPADEGFPRRVDDHRFAPPEPLAKGDLKQNEHLLPATVTPWDQARAILQALDALGIERISLGVGGSLGGMIVLCLAVLAPERFERICPIAAAEEASPWVVGWNHVARQALLLDPEFPETPARGLELARQLAMLTYRAEPGLESRHGRHQPRPGENQAPGWSSRALYPIQSYLEYQGEKLRARFDARTYLALLGAMDHHDLARAPEGDTGGTWGAARIRASALCVGIDTDQLFYPEHMERLTERLRAHGRHAEYAELSSAHGHDGFLIEWEPLDGLLRRALALPHASGPGYAGTSTGGDSPSTPGTVEEVCPAALHSAAYALSTRPAPC</sequence>
<evidence type="ECO:0000313" key="5">
    <source>
        <dbReference type="EMBL" id="AKJ06907.1"/>
    </source>
</evidence>
<keyword evidence="2" id="KW-0028">Amino-acid biosynthesis</keyword>
<feature type="active site" description="Nucleophile" evidence="2">
    <location>
        <position position="206"/>
    </location>
</feature>
<feature type="binding site" evidence="2">
    <location>
        <position position="403"/>
    </location>
    <ligand>
        <name>substrate</name>
    </ligand>
</feature>
<feature type="active site" evidence="2">
    <location>
        <position position="402"/>
    </location>
</feature>
<dbReference type="GO" id="GO:0005737">
    <property type="term" value="C:cytoplasm"/>
    <property type="evidence" value="ECO:0007669"/>
    <property type="project" value="UniProtKB-SubCell"/>
</dbReference>
<dbReference type="GO" id="GO:0009086">
    <property type="term" value="P:methionine biosynthetic process"/>
    <property type="evidence" value="ECO:0007669"/>
    <property type="project" value="UniProtKB-UniRule"/>
</dbReference>
<keyword evidence="2" id="KW-0963">Cytoplasm</keyword>
<comment type="caution">
    <text evidence="2">Lacks conserved residue(s) required for the propagation of feature annotation.</text>
</comment>
<dbReference type="RefSeq" id="WP_082175635.1">
    <property type="nucleotide sequence ID" value="NZ_CP011509.1"/>
</dbReference>
<reference evidence="5 7" key="1">
    <citation type="submission" date="2015-05" db="EMBL/GenBank/DDBJ databases">
        <title>Genome assembly of Archangium gephyra DSM 2261.</title>
        <authorList>
            <person name="Sharma G."/>
            <person name="Subramanian S."/>
        </authorList>
    </citation>
    <scope>NUCLEOTIDE SEQUENCE [LARGE SCALE GENOMIC DNA]</scope>
    <source>
        <strain evidence="5 7">DSM 2261</strain>
    </source>
</reference>
<comment type="similarity">
    <text evidence="2">Belongs to the AB hydrolase superfamily. MetX family.</text>
</comment>
<keyword evidence="1 2" id="KW-0808">Transferase</keyword>
<dbReference type="PANTHER" id="PTHR32268:SF11">
    <property type="entry name" value="HOMOSERINE O-ACETYLTRANSFERASE"/>
    <property type="match status" value="1"/>
</dbReference>
<dbReference type="SUPFAM" id="SSF53474">
    <property type="entry name" value="alpha/beta-Hydrolases"/>
    <property type="match status" value="1"/>
</dbReference>
<dbReference type="HAMAP" id="MF_00296">
    <property type="entry name" value="MetX_acyltransf"/>
    <property type="match status" value="1"/>
</dbReference>
<dbReference type="EC" id="2.3.1.31" evidence="2"/>
<organism evidence="5 7">
    <name type="scientific">Archangium gephyra</name>
    <dbReference type="NCBI Taxonomy" id="48"/>
    <lineage>
        <taxon>Bacteria</taxon>
        <taxon>Pseudomonadati</taxon>
        <taxon>Myxococcota</taxon>
        <taxon>Myxococcia</taxon>
        <taxon>Myxococcales</taxon>
        <taxon>Cystobacterineae</taxon>
        <taxon>Archangiaceae</taxon>
        <taxon>Archangium</taxon>
    </lineage>
</organism>
<evidence type="ECO:0000313" key="7">
    <source>
        <dbReference type="Proteomes" id="UP000035579"/>
    </source>
</evidence>
<evidence type="ECO:0000313" key="6">
    <source>
        <dbReference type="EMBL" id="REG31803.1"/>
    </source>
</evidence>
<dbReference type="Pfam" id="PF00561">
    <property type="entry name" value="Abhydrolase_1"/>
    <property type="match status" value="1"/>
</dbReference>
<dbReference type="InterPro" id="IPR000073">
    <property type="entry name" value="AB_hydrolase_1"/>
</dbReference>
<dbReference type="KEGG" id="age:AA314_08533"/>
<reference evidence="6 8" key="2">
    <citation type="submission" date="2018-08" db="EMBL/GenBank/DDBJ databases">
        <title>Genomic Encyclopedia of Archaeal and Bacterial Type Strains, Phase II (KMG-II): from individual species to whole genera.</title>
        <authorList>
            <person name="Goeker M."/>
        </authorList>
    </citation>
    <scope>NUCLEOTIDE SEQUENCE [LARGE SCALE GENOMIC DNA]</scope>
    <source>
        <strain evidence="6 8">DSM 2261</strain>
    </source>
</reference>
<dbReference type="EMBL" id="QUMU01000005">
    <property type="protein sequence ID" value="REG31803.1"/>
    <property type="molecule type" value="Genomic_DNA"/>
</dbReference>
<keyword evidence="2" id="KW-0012">Acyltransferase</keyword>
<evidence type="ECO:0000256" key="3">
    <source>
        <dbReference type="SAM" id="MobiDB-lite"/>
    </source>
</evidence>
<dbReference type="InterPro" id="IPR008220">
    <property type="entry name" value="HAT_MetX-like"/>
</dbReference>
<gene>
    <name evidence="2" type="primary">metXA</name>
    <name evidence="5" type="ORF">AA314_08533</name>
    <name evidence="6" type="ORF">ATI61_105127</name>
</gene>
<name>A0AAC8QFK0_9BACT</name>
<dbReference type="PANTHER" id="PTHR32268">
    <property type="entry name" value="HOMOSERINE O-ACETYLTRANSFERASE"/>
    <property type="match status" value="1"/>
</dbReference>
<evidence type="ECO:0000313" key="8">
    <source>
        <dbReference type="Proteomes" id="UP000256345"/>
    </source>
</evidence>
<comment type="subunit">
    <text evidence="2">Homodimer.</text>
</comment>
<dbReference type="InterPro" id="IPR029058">
    <property type="entry name" value="AB_hydrolase_fold"/>
</dbReference>
<comment type="subcellular location">
    <subcellularLocation>
        <location evidence="2">Cytoplasm</location>
    </subcellularLocation>
</comment>